<reference evidence="3 4" key="1">
    <citation type="submission" date="2016-08" db="EMBL/GenBank/DDBJ databases">
        <title>Complete Genome Sequence Of The Indigo Reducing Clostridium isatidis DSM15098.</title>
        <authorList>
            <person name="Little G.T."/>
            <person name="Minton N.P."/>
        </authorList>
    </citation>
    <scope>NUCLEOTIDE SEQUENCE [LARGE SCALE GENOMIC DNA]</scope>
    <source>
        <strain evidence="3 4">DSM 15098</strain>
    </source>
</reference>
<dbReference type="GO" id="GO:0016787">
    <property type="term" value="F:hydrolase activity"/>
    <property type="evidence" value="ECO:0007669"/>
    <property type="project" value="InterPro"/>
</dbReference>
<evidence type="ECO:0000259" key="2">
    <source>
        <dbReference type="Pfam" id="PF13475"/>
    </source>
</evidence>
<dbReference type="KEGG" id="cia:BEN51_05090"/>
<dbReference type="InterPro" id="IPR029052">
    <property type="entry name" value="Metallo-depent_PP-like"/>
</dbReference>
<evidence type="ECO:0000313" key="3">
    <source>
        <dbReference type="EMBL" id="ASW42866.1"/>
    </source>
</evidence>
<dbReference type="InterPro" id="IPR004843">
    <property type="entry name" value="Calcineurin-like_PHP"/>
</dbReference>
<dbReference type="Pfam" id="PF13475">
    <property type="entry name" value="DUF4116"/>
    <property type="match status" value="1"/>
</dbReference>
<dbReference type="EMBL" id="CP016786">
    <property type="protein sequence ID" value="ASW42866.1"/>
    <property type="molecule type" value="Genomic_DNA"/>
</dbReference>
<proteinExistence type="predicted"/>
<evidence type="ECO:0000259" key="1">
    <source>
        <dbReference type="Pfam" id="PF00149"/>
    </source>
</evidence>
<dbReference type="RefSeq" id="WP_119865004.1">
    <property type="nucleotide sequence ID" value="NZ_CP016786.1"/>
</dbReference>
<dbReference type="Proteomes" id="UP000264883">
    <property type="component" value="Chromosome"/>
</dbReference>
<dbReference type="AlphaFoldDB" id="A0A343JBF8"/>
<sequence length="895" mass="105302">MDNTVKKIKKDGLLLKNIPKKEQTLEICKVAISQNPKALKYASRKCIDAKICLNAIQQDGNVFPYIPNKFITKSMCLLAIQTNADLLNYVPKEWKTSEICLFAITKKPWTFSYVPEGIRYEVFNKETPVELLNSIVKYDISWLRYMPFSQNGVDICLAYIKKDLSNSNYIPKEIRKNKEILYYQKAQGKLTVLSKLYNSETRLFMAKTKVVYDRRPFFFDDDRIIDSSYTVIAEFQDFDEFYSFVDEDLYDAELREYKFEGIDLKNYNIEGAVIHHDVLIKQGLFDGKYFDELRKVIECMDFSEFEKNEISLVSEFNYLKPVDEDGYNEFDNSQIPLFYISDIHLCHRLLHKFKEGATREEIRWFIKLLAQKMITSVGTLPNDSYLLIAGDTSSKFEIAKIFYEELLIYFKPQNIVVIHGNHELWDPWDEIENNIQLYRKYFKGLGITFLQNDLLLVNDKHEQIILSEKEILELSNKELRAKAQNCSIVLLGGIGFSGLNSKYNATNMRYGKSFEELVSAEEALRKDISETYRFDNIYRKLLQSIPRNKVIVLTHMQKWDWNSEPHNPNWIYVNGHSHLNYFDISNNMVVYADNQIGYKTETIGLKYFYIDNEYDIFTYLEDGIHEITREQYLSFNKGKLVKISFSREGGQIYMIKKNGNYMFFIYCLYSERSKNKYLYLLNGGKLIKLLRNSLGDLQYYYDTIDIYKENVQQLLKLYTGSQKIISEFVKKLGGSGKIHGCIVDVEKPGNFEQYSYCHLFVNPIDGKVTPYFAYDVKSRIIYKDFKSLIESQKSCKLLKKNYTRLENEQNLSIPMLQYSSNQLEKWENESSLYDEGSYLYKISKIIKSLQYITEKGIIRLWNEDLLNYDFVNHTRDANRIEDMIDDKLILEVTGD</sequence>
<keyword evidence="4" id="KW-1185">Reference proteome</keyword>
<gene>
    <name evidence="3" type="ORF">BEN51_05090</name>
</gene>
<dbReference type="PANTHER" id="PTHR31302:SF0">
    <property type="entry name" value="TRANSMEMBRANE PROTEIN WITH METALLOPHOSPHOESTERASE DOMAIN"/>
    <property type="match status" value="1"/>
</dbReference>
<dbReference type="OrthoDB" id="2972902at2"/>
<evidence type="ECO:0000313" key="4">
    <source>
        <dbReference type="Proteomes" id="UP000264883"/>
    </source>
</evidence>
<dbReference type="Gene3D" id="3.60.21.10">
    <property type="match status" value="1"/>
</dbReference>
<dbReference type="InterPro" id="IPR051158">
    <property type="entry name" value="Metallophosphoesterase_sf"/>
</dbReference>
<feature type="domain" description="DUF4116" evidence="2">
    <location>
        <begin position="26"/>
        <end position="70"/>
    </location>
</feature>
<dbReference type="InterPro" id="IPR025197">
    <property type="entry name" value="DUF4116"/>
</dbReference>
<name>A0A343JBF8_9CLOT</name>
<dbReference type="CDD" id="cd00838">
    <property type="entry name" value="MPP_superfamily"/>
    <property type="match status" value="1"/>
</dbReference>
<dbReference type="Pfam" id="PF00149">
    <property type="entry name" value="Metallophos"/>
    <property type="match status" value="1"/>
</dbReference>
<feature type="domain" description="Calcineurin-like phosphoesterase" evidence="1">
    <location>
        <begin position="338"/>
        <end position="578"/>
    </location>
</feature>
<protein>
    <recommendedName>
        <fullName evidence="5">Calcineurin-like phosphoesterase domain-containing protein</fullName>
    </recommendedName>
</protein>
<organism evidence="3 4">
    <name type="scientific">Clostridium isatidis</name>
    <dbReference type="NCBI Taxonomy" id="182773"/>
    <lineage>
        <taxon>Bacteria</taxon>
        <taxon>Bacillati</taxon>
        <taxon>Bacillota</taxon>
        <taxon>Clostridia</taxon>
        <taxon>Eubacteriales</taxon>
        <taxon>Clostridiaceae</taxon>
        <taxon>Clostridium</taxon>
    </lineage>
</organism>
<evidence type="ECO:0008006" key="5">
    <source>
        <dbReference type="Google" id="ProtNLM"/>
    </source>
</evidence>
<accession>A0A343JBF8</accession>
<dbReference type="SUPFAM" id="SSF56300">
    <property type="entry name" value="Metallo-dependent phosphatases"/>
    <property type="match status" value="1"/>
</dbReference>
<dbReference type="PANTHER" id="PTHR31302">
    <property type="entry name" value="TRANSMEMBRANE PROTEIN WITH METALLOPHOSPHOESTERASE DOMAIN-RELATED"/>
    <property type="match status" value="1"/>
</dbReference>